<evidence type="ECO:0000313" key="12">
    <source>
        <dbReference type="EMBL" id="MEZ0473897.1"/>
    </source>
</evidence>
<keyword evidence="4 10" id="KW-0812">Transmembrane</keyword>
<evidence type="ECO:0000256" key="9">
    <source>
        <dbReference type="ARBA" id="ARBA00047594"/>
    </source>
</evidence>
<name>A0ABV4HQA3_9GAMM</name>
<dbReference type="Proteomes" id="UP001566331">
    <property type="component" value="Unassembled WGS sequence"/>
</dbReference>
<keyword evidence="3" id="KW-1003">Cell membrane</keyword>
<evidence type="ECO:0000256" key="10">
    <source>
        <dbReference type="SAM" id="Phobius"/>
    </source>
</evidence>
<dbReference type="EMBL" id="JBFWIC010000004">
    <property type="protein sequence ID" value="MEZ0473897.1"/>
    <property type="molecule type" value="Genomic_DNA"/>
</dbReference>
<evidence type="ECO:0000256" key="6">
    <source>
        <dbReference type="ARBA" id="ARBA00022989"/>
    </source>
</evidence>
<dbReference type="SUPFAM" id="SSF48317">
    <property type="entry name" value="Acid phosphatase/Vanadium-dependent haloperoxidase"/>
    <property type="match status" value="1"/>
</dbReference>
<feature type="transmembrane region" description="Helical" evidence="10">
    <location>
        <begin position="165"/>
        <end position="184"/>
    </location>
</feature>
<feature type="transmembrane region" description="Helical" evidence="10">
    <location>
        <begin position="113"/>
        <end position="132"/>
    </location>
</feature>
<evidence type="ECO:0000256" key="7">
    <source>
        <dbReference type="ARBA" id="ARBA00023136"/>
    </source>
</evidence>
<evidence type="ECO:0000259" key="11">
    <source>
        <dbReference type="SMART" id="SM00014"/>
    </source>
</evidence>
<evidence type="ECO:0000256" key="4">
    <source>
        <dbReference type="ARBA" id="ARBA00022692"/>
    </source>
</evidence>
<dbReference type="SMART" id="SM00014">
    <property type="entry name" value="acidPPc"/>
    <property type="match status" value="1"/>
</dbReference>
<keyword evidence="6 10" id="KW-1133">Transmembrane helix</keyword>
<sequence>MWMFSELADDIREAEAIPFDEPLLQFAHALGREGFDRVFLFFSAIGYDRGVVPFDIALVVVLLALRRYREGVFAAIALGGSALLNIAVKQVFARERPALWESIAPEATYSFPSGHAMGSMSLALVLVLLAWPTRWRWPALAAMAVFVPMVGLSRVYLGVHYPSDILAGWAAASIWVVGAYLLTFRRHRGPWMRP</sequence>
<dbReference type="CDD" id="cd03392">
    <property type="entry name" value="PAP2_like_2"/>
    <property type="match status" value="1"/>
</dbReference>
<dbReference type="PANTHER" id="PTHR14969">
    <property type="entry name" value="SPHINGOSINE-1-PHOSPHATE PHOSPHOHYDROLASE"/>
    <property type="match status" value="1"/>
</dbReference>
<gene>
    <name evidence="12" type="ORF">AB6713_04595</name>
</gene>
<dbReference type="InterPro" id="IPR000326">
    <property type="entry name" value="PAP2/HPO"/>
</dbReference>
<dbReference type="Pfam" id="PF01569">
    <property type="entry name" value="PAP2"/>
    <property type="match status" value="1"/>
</dbReference>
<protein>
    <recommendedName>
        <fullName evidence="2">undecaprenyl-diphosphate phosphatase</fullName>
        <ecNumber evidence="2">3.6.1.27</ecNumber>
    </recommendedName>
    <alternativeName>
        <fullName evidence="8">Undecaprenyl pyrophosphate phosphatase</fullName>
    </alternativeName>
</protein>
<keyword evidence="5" id="KW-0378">Hydrolase</keyword>
<dbReference type="EC" id="3.6.1.27" evidence="2"/>
<evidence type="ECO:0000256" key="2">
    <source>
        <dbReference type="ARBA" id="ARBA00012374"/>
    </source>
</evidence>
<feature type="transmembrane region" description="Helical" evidence="10">
    <location>
        <begin position="72"/>
        <end position="93"/>
    </location>
</feature>
<feature type="domain" description="Phosphatidic acid phosphatase type 2/haloperoxidase" evidence="11">
    <location>
        <begin position="70"/>
        <end position="180"/>
    </location>
</feature>
<comment type="caution">
    <text evidence="12">The sequence shown here is derived from an EMBL/GenBank/DDBJ whole genome shotgun (WGS) entry which is preliminary data.</text>
</comment>
<evidence type="ECO:0000256" key="1">
    <source>
        <dbReference type="ARBA" id="ARBA00004651"/>
    </source>
</evidence>
<evidence type="ECO:0000256" key="8">
    <source>
        <dbReference type="ARBA" id="ARBA00032707"/>
    </source>
</evidence>
<feature type="transmembrane region" description="Helical" evidence="10">
    <location>
        <begin position="38"/>
        <end position="65"/>
    </location>
</feature>
<dbReference type="InterPro" id="IPR036938">
    <property type="entry name" value="PAP2/HPO_sf"/>
</dbReference>
<evidence type="ECO:0000256" key="5">
    <source>
        <dbReference type="ARBA" id="ARBA00022801"/>
    </source>
</evidence>
<accession>A0ABV4HQA3</accession>
<keyword evidence="7 10" id="KW-0472">Membrane</keyword>
<dbReference type="PANTHER" id="PTHR14969:SF62">
    <property type="entry name" value="DECAPRENYLPHOSPHORYL-5-PHOSPHORIBOSE PHOSPHATASE RV3807C-RELATED"/>
    <property type="match status" value="1"/>
</dbReference>
<evidence type="ECO:0000313" key="13">
    <source>
        <dbReference type="Proteomes" id="UP001566331"/>
    </source>
</evidence>
<dbReference type="Gene3D" id="1.20.144.10">
    <property type="entry name" value="Phosphatidic acid phosphatase type 2/haloperoxidase"/>
    <property type="match status" value="1"/>
</dbReference>
<evidence type="ECO:0000256" key="3">
    <source>
        <dbReference type="ARBA" id="ARBA00022475"/>
    </source>
</evidence>
<keyword evidence="13" id="KW-1185">Reference proteome</keyword>
<comment type="catalytic activity">
    <reaction evidence="9">
        <text>di-trans,octa-cis-undecaprenyl diphosphate + H2O = di-trans,octa-cis-undecaprenyl phosphate + phosphate + H(+)</text>
        <dbReference type="Rhea" id="RHEA:28094"/>
        <dbReference type="ChEBI" id="CHEBI:15377"/>
        <dbReference type="ChEBI" id="CHEBI:15378"/>
        <dbReference type="ChEBI" id="CHEBI:43474"/>
        <dbReference type="ChEBI" id="CHEBI:58405"/>
        <dbReference type="ChEBI" id="CHEBI:60392"/>
        <dbReference type="EC" id="3.6.1.27"/>
    </reaction>
</comment>
<organism evidence="12 13">
    <name type="scientific">Luteimonas salinilitoris</name>
    <dbReference type="NCBI Taxonomy" id="3237697"/>
    <lineage>
        <taxon>Bacteria</taxon>
        <taxon>Pseudomonadati</taxon>
        <taxon>Pseudomonadota</taxon>
        <taxon>Gammaproteobacteria</taxon>
        <taxon>Lysobacterales</taxon>
        <taxon>Lysobacteraceae</taxon>
        <taxon>Luteimonas</taxon>
    </lineage>
</organism>
<comment type="subcellular location">
    <subcellularLocation>
        <location evidence="1">Cell membrane</location>
        <topology evidence="1">Multi-pass membrane protein</topology>
    </subcellularLocation>
</comment>
<feature type="transmembrane region" description="Helical" evidence="10">
    <location>
        <begin position="139"/>
        <end position="159"/>
    </location>
</feature>
<proteinExistence type="predicted"/>
<reference evidence="12 13" key="1">
    <citation type="submission" date="2024-07" db="EMBL/GenBank/DDBJ databases">
        <title>Luteimonas salilacus sp. nov., isolated from the shore soil of Salt Lake in Tibet of China.</title>
        <authorList>
            <person name="Zhang X."/>
            <person name="Li A."/>
        </authorList>
    </citation>
    <scope>NUCLEOTIDE SEQUENCE [LARGE SCALE GENOMIC DNA]</scope>
    <source>
        <strain evidence="12 13">B3-2-R+30</strain>
    </source>
</reference>